<keyword evidence="3" id="KW-1185">Reference proteome</keyword>
<reference evidence="2" key="1">
    <citation type="journal article" date="2022" name="bioRxiv">
        <title>Genomics of Preaxostyla Flagellates Illuminates Evolutionary Transitions and the Path Towards Mitochondrial Loss.</title>
        <authorList>
            <person name="Novak L.V.F."/>
            <person name="Treitli S.C."/>
            <person name="Pyrih J."/>
            <person name="Halakuc P."/>
            <person name="Pipaliya S.V."/>
            <person name="Vacek V."/>
            <person name="Brzon O."/>
            <person name="Soukal P."/>
            <person name="Eme L."/>
            <person name="Dacks J.B."/>
            <person name="Karnkowska A."/>
            <person name="Elias M."/>
            <person name="Hampl V."/>
        </authorList>
    </citation>
    <scope>NUCLEOTIDE SEQUENCE</scope>
    <source>
        <strain evidence="2">RCP-MX</strain>
    </source>
</reference>
<evidence type="ECO:0000313" key="3">
    <source>
        <dbReference type="Proteomes" id="UP001141327"/>
    </source>
</evidence>
<evidence type="ECO:0000256" key="1">
    <source>
        <dbReference type="SAM" id="MobiDB-lite"/>
    </source>
</evidence>
<gene>
    <name evidence="2" type="ORF">PAPYR_10511</name>
</gene>
<accession>A0ABQ8UBK4</accession>
<dbReference type="Proteomes" id="UP001141327">
    <property type="component" value="Unassembled WGS sequence"/>
</dbReference>
<dbReference type="EMBL" id="JAPMOS010000138">
    <property type="protein sequence ID" value="KAJ4454714.1"/>
    <property type="molecule type" value="Genomic_DNA"/>
</dbReference>
<comment type="caution">
    <text evidence="2">The sequence shown here is derived from an EMBL/GenBank/DDBJ whole genome shotgun (WGS) entry which is preliminary data.</text>
</comment>
<name>A0ABQ8UBK4_9EUKA</name>
<proteinExistence type="predicted"/>
<evidence type="ECO:0000313" key="2">
    <source>
        <dbReference type="EMBL" id="KAJ4454714.1"/>
    </source>
</evidence>
<organism evidence="2 3">
    <name type="scientific">Paratrimastix pyriformis</name>
    <dbReference type="NCBI Taxonomy" id="342808"/>
    <lineage>
        <taxon>Eukaryota</taxon>
        <taxon>Metamonada</taxon>
        <taxon>Preaxostyla</taxon>
        <taxon>Paratrimastigidae</taxon>
        <taxon>Paratrimastix</taxon>
    </lineage>
</organism>
<feature type="compositionally biased region" description="Basic and acidic residues" evidence="1">
    <location>
        <begin position="130"/>
        <end position="147"/>
    </location>
</feature>
<feature type="region of interest" description="Disordered" evidence="1">
    <location>
        <begin position="128"/>
        <end position="154"/>
    </location>
</feature>
<sequence>MNSRTNDTYMSGRNGSKVHIPNRFDISDNDVLTELTCTSQLAFLGNIASCSIKRQPDDITHTSYCGSCGRRTDLRKFPELSNVFYLIAQSFTESFHRGPPFAVIHLPMALRFTQNFTPGSLVVAVRHKKKENERGPPERNPWPDRPVDVGNTQRGVLEASGRPLGKRRLGRLPDRRAVGVLAQIAAALRENDAYEVLMKIFTVDQLSPFAVAKGLKVPKRKADLVTSLIRNARPD</sequence>
<protein>
    <submittedName>
        <fullName evidence="2">Uncharacterized protein</fullName>
    </submittedName>
</protein>